<dbReference type="InterPro" id="IPR048720">
    <property type="entry name" value="PROPPIN"/>
</dbReference>
<comment type="similarity">
    <text evidence="3">Belongs to the WD repeat PROPPIN family.</text>
</comment>
<dbReference type="Pfam" id="PF21032">
    <property type="entry name" value="PROPPIN"/>
    <property type="match status" value="1"/>
</dbReference>
<dbReference type="GO" id="GO:0005737">
    <property type="term" value="C:cytoplasm"/>
    <property type="evidence" value="ECO:0007669"/>
    <property type="project" value="UniProtKB-ARBA"/>
</dbReference>
<dbReference type="InterPro" id="IPR001680">
    <property type="entry name" value="WD40_rpt"/>
</dbReference>
<evidence type="ECO:0000256" key="3">
    <source>
        <dbReference type="ARBA" id="ARBA00025740"/>
    </source>
</evidence>
<dbReference type="AlphaFoldDB" id="A0A382E3V4"/>
<name>A0A382E3V4_9ZZZZ</name>
<keyword evidence="2" id="KW-0677">Repeat</keyword>
<accession>A0A382E3V4</accession>
<sequence length="348" mass="39635">MTNSENQNILNICFNQDSSCFAYSGNNGFTVYSCDPFRQSIKRLFNGGIGIVSMLFRCNVMAIVGGGENPEFSPNKVIIWDDHSQKSIGELSFRTQVKSVKLRRESIIIALEHRTYIYNFSDLKPRNTIDTRSNPNGIVSISIISNSSVVATLGMNKGIVRIEHYQLNKTHIVEAHDSEICCLNLSNNGKYLATASVLGTIIRIWDTYTGEKIQELRRGTEPATIYSLVFSQDNKYLACSSNTGTIHIFKLKTDRDRFSELYNLSKIKDNVDNSKSSLSLLKGYLPTYFSSEWSFVQYRTKHTKIFVSFGKQNNKLLLITDDGFFYKISIEFENNICKCVEEEQYKFS</sequence>
<keyword evidence="1" id="KW-0853">WD repeat</keyword>
<dbReference type="EMBL" id="UINC01042256">
    <property type="protein sequence ID" value="SVB44633.1"/>
    <property type="molecule type" value="Genomic_DNA"/>
</dbReference>
<reference evidence="4" key="1">
    <citation type="submission" date="2018-05" db="EMBL/GenBank/DDBJ databases">
        <authorList>
            <person name="Lanie J.A."/>
            <person name="Ng W.-L."/>
            <person name="Kazmierczak K.M."/>
            <person name="Andrzejewski T.M."/>
            <person name="Davidsen T.M."/>
            <person name="Wayne K.J."/>
            <person name="Tettelin H."/>
            <person name="Glass J.I."/>
            <person name="Rusch D."/>
            <person name="Podicherti R."/>
            <person name="Tsui H.-C.T."/>
            <person name="Winkler M.E."/>
        </authorList>
    </citation>
    <scope>NUCLEOTIDE SEQUENCE</scope>
</reference>
<organism evidence="4">
    <name type="scientific">marine metagenome</name>
    <dbReference type="NCBI Taxonomy" id="408172"/>
    <lineage>
        <taxon>unclassified sequences</taxon>
        <taxon>metagenomes</taxon>
        <taxon>ecological metagenomes</taxon>
    </lineage>
</organism>
<evidence type="ECO:0000256" key="2">
    <source>
        <dbReference type="ARBA" id="ARBA00022737"/>
    </source>
</evidence>
<dbReference type="InterPro" id="IPR015943">
    <property type="entry name" value="WD40/YVTN_repeat-like_dom_sf"/>
</dbReference>
<proteinExistence type="inferred from homology"/>
<gene>
    <name evidence="4" type="ORF">METZ01_LOCUS197487</name>
</gene>
<protein>
    <submittedName>
        <fullName evidence="4">Uncharacterized protein</fullName>
    </submittedName>
</protein>
<dbReference type="SMART" id="SM00320">
    <property type="entry name" value="WD40"/>
    <property type="match status" value="2"/>
</dbReference>
<dbReference type="InterPro" id="IPR036322">
    <property type="entry name" value="WD40_repeat_dom_sf"/>
</dbReference>
<evidence type="ECO:0000313" key="4">
    <source>
        <dbReference type="EMBL" id="SVB44633.1"/>
    </source>
</evidence>
<dbReference type="PANTHER" id="PTHR11227">
    <property type="entry name" value="WD-REPEAT PROTEIN INTERACTING WITH PHOSPHOINOSIDES WIPI -RELATED"/>
    <property type="match status" value="1"/>
</dbReference>
<dbReference type="SUPFAM" id="SSF50978">
    <property type="entry name" value="WD40 repeat-like"/>
    <property type="match status" value="1"/>
</dbReference>
<evidence type="ECO:0000256" key="1">
    <source>
        <dbReference type="ARBA" id="ARBA00022574"/>
    </source>
</evidence>
<dbReference type="Gene3D" id="2.130.10.10">
    <property type="entry name" value="YVTN repeat-like/Quinoprotein amine dehydrogenase"/>
    <property type="match status" value="1"/>
</dbReference>